<protein>
    <submittedName>
        <fullName evidence="1">Uncharacterized protein</fullName>
    </submittedName>
</protein>
<accession>A0ACC2B9M6</accession>
<comment type="caution">
    <text evidence="1">The sequence shown here is derived from an EMBL/GenBank/DDBJ whole genome shotgun (WGS) entry which is preliminary data.</text>
</comment>
<evidence type="ECO:0000313" key="1">
    <source>
        <dbReference type="EMBL" id="KAJ7526432.1"/>
    </source>
</evidence>
<dbReference type="Proteomes" id="UP001162992">
    <property type="component" value="Chromosome 16"/>
</dbReference>
<dbReference type="EMBL" id="CM055107">
    <property type="protein sequence ID" value="KAJ7526432.1"/>
    <property type="molecule type" value="Genomic_DNA"/>
</dbReference>
<evidence type="ECO:0000313" key="2">
    <source>
        <dbReference type="Proteomes" id="UP001162992"/>
    </source>
</evidence>
<name>A0ACC2B9M6_DIPCM</name>
<reference evidence="2" key="1">
    <citation type="journal article" date="2024" name="Proc. Natl. Acad. Sci. U.S.A.">
        <title>Extraordinary preservation of gene collinearity over three hundred million years revealed in homosporous lycophytes.</title>
        <authorList>
            <person name="Li C."/>
            <person name="Wickell D."/>
            <person name="Kuo L.Y."/>
            <person name="Chen X."/>
            <person name="Nie B."/>
            <person name="Liao X."/>
            <person name="Peng D."/>
            <person name="Ji J."/>
            <person name="Jenkins J."/>
            <person name="Williams M."/>
            <person name="Shu S."/>
            <person name="Plott C."/>
            <person name="Barry K."/>
            <person name="Rajasekar S."/>
            <person name="Grimwood J."/>
            <person name="Han X."/>
            <person name="Sun S."/>
            <person name="Hou Z."/>
            <person name="He W."/>
            <person name="Dai G."/>
            <person name="Sun C."/>
            <person name="Schmutz J."/>
            <person name="Leebens-Mack J.H."/>
            <person name="Li F.W."/>
            <person name="Wang L."/>
        </authorList>
    </citation>
    <scope>NUCLEOTIDE SEQUENCE [LARGE SCALE GENOMIC DNA]</scope>
    <source>
        <strain evidence="2">cv. PW_Plant_1</strain>
    </source>
</reference>
<sequence>MRFWPCWIQTFIFESDSISSYSFMAHPGSQHEELNSPSSSSWLLSAIQRSKLQENLLVSTSNRASSDAKASETSLKIKVPRTPPHAFRQRNFEDFLDTSTDIMLHDRVIKLRTEDEYLTKVLVEGLDPAREVKICVGHIIASGVKDLALNSDRKPSNPSPLGVRKMQASPVWNRTEA</sequence>
<gene>
    <name evidence="1" type="ORF">O6H91_16G006200</name>
</gene>
<proteinExistence type="predicted"/>
<organism evidence="1 2">
    <name type="scientific">Diphasiastrum complanatum</name>
    <name type="common">Issler's clubmoss</name>
    <name type="synonym">Lycopodium complanatum</name>
    <dbReference type="NCBI Taxonomy" id="34168"/>
    <lineage>
        <taxon>Eukaryota</taxon>
        <taxon>Viridiplantae</taxon>
        <taxon>Streptophyta</taxon>
        <taxon>Embryophyta</taxon>
        <taxon>Tracheophyta</taxon>
        <taxon>Lycopodiopsida</taxon>
        <taxon>Lycopodiales</taxon>
        <taxon>Lycopodiaceae</taxon>
        <taxon>Lycopodioideae</taxon>
        <taxon>Diphasiastrum</taxon>
    </lineage>
</organism>
<keyword evidence="2" id="KW-1185">Reference proteome</keyword>